<comment type="caution">
    <text evidence="1">The sequence shown here is derived from an EMBL/GenBank/DDBJ whole genome shotgun (WGS) entry which is preliminary data.</text>
</comment>
<gene>
    <name evidence="1" type="ORF">JOD45_003299</name>
</gene>
<proteinExistence type="predicted"/>
<dbReference type="EMBL" id="JAFBER010000044">
    <property type="protein sequence ID" value="MBM7647054.1"/>
    <property type="molecule type" value="Genomic_DNA"/>
</dbReference>
<name>A0ABS2Q425_9BACL</name>
<dbReference type="Proteomes" id="UP000808914">
    <property type="component" value="Unassembled WGS sequence"/>
</dbReference>
<organism evidence="1 2">
    <name type="scientific">Scopulibacillus daqui</name>
    <dbReference type="NCBI Taxonomy" id="1469162"/>
    <lineage>
        <taxon>Bacteria</taxon>
        <taxon>Bacillati</taxon>
        <taxon>Bacillota</taxon>
        <taxon>Bacilli</taxon>
        <taxon>Bacillales</taxon>
        <taxon>Sporolactobacillaceae</taxon>
        <taxon>Scopulibacillus</taxon>
    </lineage>
</organism>
<sequence>METTVGDVVKSAKDTMMKAVGREGGGSTSIDFKAKSINKSKNLYRGDSLLHSSKRPNGIGKPYISSSGNLVPASKDGLYKGRQVTVTEHILGGYRKGAKSNSPYISFTNNKFVVKSYGDNSIELNIAALRKAIRSGDVKDIVVLSPKQVQKLIERDRMTSDFWKKRAYNWTKRDREYLIKGEIPSRFIKILPKKE</sequence>
<accession>A0ABS2Q425</accession>
<protein>
    <recommendedName>
        <fullName evidence="3">HNH/ENDO VII superfamily nuclease</fullName>
    </recommendedName>
</protein>
<keyword evidence="2" id="KW-1185">Reference proteome</keyword>
<evidence type="ECO:0008006" key="3">
    <source>
        <dbReference type="Google" id="ProtNLM"/>
    </source>
</evidence>
<evidence type="ECO:0000313" key="1">
    <source>
        <dbReference type="EMBL" id="MBM7647054.1"/>
    </source>
</evidence>
<evidence type="ECO:0000313" key="2">
    <source>
        <dbReference type="Proteomes" id="UP000808914"/>
    </source>
</evidence>
<reference evidence="1 2" key="1">
    <citation type="submission" date="2021-01" db="EMBL/GenBank/DDBJ databases">
        <title>Genomic Encyclopedia of Type Strains, Phase IV (KMG-IV): sequencing the most valuable type-strain genomes for metagenomic binning, comparative biology and taxonomic classification.</title>
        <authorList>
            <person name="Goeker M."/>
        </authorList>
    </citation>
    <scope>NUCLEOTIDE SEQUENCE [LARGE SCALE GENOMIC DNA]</scope>
    <source>
        <strain evidence="1 2">DSM 28236</strain>
    </source>
</reference>